<name>A0A6J7XMZ1_9CAUD</name>
<sequence>MKEAIVIGTSTDREDWIYDIVKSFTVPYIIVSTGGYELGKIKWVYENTKIDRFIFLQDSLVIKNNDLFEKVFASEGSSCLMCDPGHMGSYLGLYERDTLEKTGIPNAYSKSDSIRLELEWNKEYIANCDLLNHPIDLDHKIMYTVMKNGRENMVYVNDLYEKWKGDWGQIQH</sequence>
<dbReference type="EMBL" id="LR797080">
    <property type="protein sequence ID" value="CAB4185488.1"/>
    <property type="molecule type" value="Genomic_DNA"/>
</dbReference>
<evidence type="ECO:0000313" key="3">
    <source>
        <dbReference type="EMBL" id="CAB4174639.1"/>
    </source>
</evidence>
<reference evidence="9" key="1">
    <citation type="submission" date="2020-05" db="EMBL/GenBank/DDBJ databases">
        <authorList>
            <person name="Chiriac C."/>
            <person name="Salcher M."/>
            <person name="Ghai R."/>
            <person name="Kavagutti S V."/>
        </authorList>
    </citation>
    <scope>NUCLEOTIDE SEQUENCE</scope>
</reference>
<dbReference type="EMBL" id="LR797455">
    <property type="protein sequence ID" value="CAB4217937.1"/>
    <property type="molecule type" value="Genomic_DNA"/>
</dbReference>
<evidence type="ECO:0000313" key="4">
    <source>
        <dbReference type="EMBL" id="CAB4179856.1"/>
    </source>
</evidence>
<evidence type="ECO:0000313" key="1">
    <source>
        <dbReference type="EMBL" id="CAB4146025.1"/>
    </source>
</evidence>
<dbReference type="EMBL" id="LR796983">
    <property type="protein sequence ID" value="CAB4179856.1"/>
    <property type="molecule type" value="Genomic_DNA"/>
</dbReference>
<organism evidence="9">
    <name type="scientific">uncultured Caudovirales phage</name>
    <dbReference type="NCBI Taxonomy" id="2100421"/>
    <lineage>
        <taxon>Viruses</taxon>
        <taxon>Duplodnaviria</taxon>
        <taxon>Heunggongvirae</taxon>
        <taxon>Uroviricota</taxon>
        <taxon>Caudoviricetes</taxon>
        <taxon>Peduoviridae</taxon>
        <taxon>Maltschvirus</taxon>
        <taxon>Maltschvirus maltsch</taxon>
    </lineage>
</organism>
<dbReference type="EMBL" id="LR796457">
    <property type="protein sequence ID" value="CAB4146025.1"/>
    <property type="molecule type" value="Genomic_DNA"/>
</dbReference>
<evidence type="ECO:0000313" key="7">
    <source>
        <dbReference type="EMBL" id="CAB4192683.1"/>
    </source>
</evidence>
<evidence type="ECO:0000313" key="8">
    <source>
        <dbReference type="EMBL" id="CAB4217937.1"/>
    </source>
</evidence>
<evidence type="ECO:0000313" key="2">
    <source>
        <dbReference type="EMBL" id="CAB4150998.1"/>
    </source>
</evidence>
<dbReference type="EMBL" id="LR796551">
    <property type="protein sequence ID" value="CAB4150998.1"/>
    <property type="molecule type" value="Genomic_DNA"/>
</dbReference>
<evidence type="ECO:0000313" key="9">
    <source>
        <dbReference type="EMBL" id="CAB5231644.1"/>
    </source>
</evidence>
<dbReference type="EMBL" id="LR796915">
    <property type="protein sequence ID" value="CAB4174639.1"/>
    <property type="molecule type" value="Genomic_DNA"/>
</dbReference>
<proteinExistence type="predicted"/>
<dbReference type="EMBL" id="LR798431">
    <property type="protein sequence ID" value="CAB5231644.1"/>
    <property type="molecule type" value="Genomic_DNA"/>
</dbReference>
<dbReference type="EMBL" id="LR797188">
    <property type="protein sequence ID" value="CAB4192683.1"/>
    <property type="molecule type" value="Genomic_DNA"/>
</dbReference>
<protein>
    <submittedName>
        <fullName evidence="9">Uncharacterized protein</fullName>
    </submittedName>
</protein>
<dbReference type="EMBL" id="LR797131">
    <property type="protein sequence ID" value="CAB4189038.1"/>
    <property type="molecule type" value="Genomic_DNA"/>
</dbReference>
<gene>
    <name evidence="4" type="ORF">UFOVP1032_133</name>
    <name evidence="5" type="ORF">UFOVP1125_49</name>
    <name evidence="6" type="ORF">UFOVP1173_147</name>
    <name evidence="7" type="ORF">UFOVP1241_65</name>
    <name evidence="8" type="ORF">UFOVP1491_133</name>
    <name evidence="9" type="ORF">UFOVP1579_133</name>
    <name evidence="1" type="ORF">UFOVP485_140</name>
    <name evidence="2" type="ORF">UFOVP575_92</name>
    <name evidence="3" type="ORF">UFOVP963_68</name>
</gene>
<evidence type="ECO:0000313" key="6">
    <source>
        <dbReference type="EMBL" id="CAB4189038.1"/>
    </source>
</evidence>
<accession>A0A6J7XMZ1</accession>
<evidence type="ECO:0000313" key="5">
    <source>
        <dbReference type="EMBL" id="CAB4185488.1"/>
    </source>
</evidence>